<keyword evidence="3" id="KW-1185">Reference proteome</keyword>
<sequence length="75" mass="8179">MIAVRRKPFLPKTMLNLSGGAAARGKRSPVPDLMTNKPYPTLVGDPDLSWYAGLDPEMKHDDVDPPLCTQASTVE</sequence>
<name>A0A8S4QHP5_9NEOP</name>
<accession>A0A8S4QHP5</accession>
<evidence type="ECO:0000313" key="2">
    <source>
        <dbReference type="EMBL" id="CAH2209572.1"/>
    </source>
</evidence>
<proteinExistence type="predicted"/>
<organism evidence="2 3">
    <name type="scientific">Pararge aegeria aegeria</name>
    <dbReference type="NCBI Taxonomy" id="348720"/>
    <lineage>
        <taxon>Eukaryota</taxon>
        <taxon>Metazoa</taxon>
        <taxon>Ecdysozoa</taxon>
        <taxon>Arthropoda</taxon>
        <taxon>Hexapoda</taxon>
        <taxon>Insecta</taxon>
        <taxon>Pterygota</taxon>
        <taxon>Neoptera</taxon>
        <taxon>Endopterygota</taxon>
        <taxon>Lepidoptera</taxon>
        <taxon>Glossata</taxon>
        <taxon>Ditrysia</taxon>
        <taxon>Papilionoidea</taxon>
        <taxon>Nymphalidae</taxon>
        <taxon>Satyrinae</taxon>
        <taxon>Satyrini</taxon>
        <taxon>Parargina</taxon>
        <taxon>Pararge</taxon>
    </lineage>
</organism>
<comment type="caution">
    <text evidence="2">The sequence shown here is derived from an EMBL/GenBank/DDBJ whole genome shotgun (WGS) entry which is preliminary data.</text>
</comment>
<gene>
    <name evidence="2" type="primary">jg23316</name>
    <name evidence="2" type="ORF">PAEG_LOCUS1970</name>
</gene>
<feature type="region of interest" description="Disordered" evidence="1">
    <location>
        <begin position="56"/>
        <end position="75"/>
    </location>
</feature>
<evidence type="ECO:0000256" key="1">
    <source>
        <dbReference type="SAM" id="MobiDB-lite"/>
    </source>
</evidence>
<reference evidence="2" key="1">
    <citation type="submission" date="2022-03" db="EMBL/GenBank/DDBJ databases">
        <authorList>
            <person name="Lindestad O."/>
        </authorList>
    </citation>
    <scope>NUCLEOTIDE SEQUENCE</scope>
</reference>
<feature type="non-terminal residue" evidence="2">
    <location>
        <position position="75"/>
    </location>
</feature>
<dbReference type="EMBL" id="CAKXAJ010006298">
    <property type="protein sequence ID" value="CAH2209572.1"/>
    <property type="molecule type" value="Genomic_DNA"/>
</dbReference>
<evidence type="ECO:0000313" key="3">
    <source>
        <dbReference type="Proteomes" id="UP000838756"/>
    </source>
</evidence>
<protein>
    <submittedName>
        <fullName evidence="2">Jg23316 protein</fullName>
    </submittedName>
</protein>
<dbReference type="AlphaFoldDB" id="A0A8S4QHP5"/>
<dbReference type="Proteomes" id="UP000838756">
    <property type="component" value="Unassembled WGS sequence"/>
</dbReference>